<accession>A0A085MND9</accession>
<feature type="non-terminal residue" evidence="1">
    <location>
        <position position="1"/>
    </location>
</feature>
<dbReference type="Proteomes" id="UP000030764">
    <property type="component" value="Unassembled WGS sequence"/>
</dbReference>
<gene>
    <name evidence="1" type="ORF">M513_00428</name>
</gene>
<sequence length="96" mass="10293">AKLPKRKSGDRPSERSDVIAYATSETSVDMAALEGGTNAKRRNISGRHGSGKDLQHAVAYCSEQWSSMGTPHLFHSSVRAGSGWLLSCCPADFKAL</sequence>
<feature type="non-terminal residue" evidence="1">
    <location>
        <position position="96"/>
    </location>
</feature>
<name>A0A085MND9_9BILA</name>
<keyword evidence="2" id="KW-1185">Reference proteome</keyword>
<evidence type="ECO:0000313" key="1">
    <source>
        <dbReference type="EMBL" id="KFD58735.1"/>
    </source>
</evidence>
<evidence type="ECO:0000313" key="2">
    <source>
        <dbReference type="Proteomes" id="UP000030764"/>
    </source>
</evidence>
<dbReference type="EMBL" id="KL363183">
    <property type="protein sequence ID" value="KFD58735.1"/>
    <property type="molecule type" value="Genomic_DNA"/>
</dbReference>
<proteinExistence type="predicted"/>
<protein>
    <submittedName>
        <fullName evidence="1">Uncharacterized protein</fullName>
    </submittedName>
</protein>
<reference evidence="1 2" key="1">
    <citation type="journal article" date="2014" name="Nat. Genet.">
        <title>Genome and transcriptome of the porcine whipworm Trichuris suis.</title>
        <authorList>
            <person name="Jex A.R."/>
            <person name="Nejsum P."/>
            <person name="Schwarz E.M."/>
            <person name="Hu L."/>
            <person name="Young N.D."/>
            <person name="Hall R.S."/>
            <person name="Korhonen P.K."/>
            <person name="Liao S."/>
            <person name="Thamsborg S."/>
            <person name="Xia J."/>
            <person name="Xu P."/>
            <person name="Wang S."/>
            <person name="Scheerlinck J.P."/>
            <person name="Hofmann A."/>
            <person name="Sternberg P.W."/>
            <person name="Wang J."/>
            <person name="Gasser R.B."/>
        </authorList>
    </citation>
    <scope>NUCLEOTIDE SEQUENCE [LARGE SCALE GENOMIC DNA]</scope>
    <source>
        <strain evidence="1">DCEP-RM93M</strain>
    </source>
</reference>
<dbReference type="AlphaFoldDB" id="A0A085MND9"/>
<organism evidence="1 2">
    <name type="scientific">Trichuris suis</name>
    <name type="common">pig whipworm</name>
    <dbReference type="NCBI Taxonomy" id="68888"/>
    <lineage>
        <taxon>Eukaryota</taxon>
        <taxon>Metazoa</taxon>
        <taxon>Ecdysozoa</taxon>
        <taxon>Nematoda</taxon>
        <taxon>Enoplea</taxon>
        <taxon>Dorylaimia</taxon>
        <taxon>Trichinellida</taxon>
        <taxon>Trichuridae</taxon>
        <taxon>Trichuris</taxon>
    </lineage>
</organism>